<evidence type="ECO:0000256" key="1">
    <source>
        <dbReference type="SAM" id="SignalP"/>
    </source>
</evidence>
<name>A0A5C3EFL9_9BASI</name>
<proteinExistence type="predicted"/>
<dbReference type="Proteomes" id="UP000324022">
    <property type="component" value="Unassembled WGS sequence"/>
</dbReference>
<evidence type="ECO:0000313" key="2">
    <source>
        <dbReference type="EMBL" id="SPO29288.1"/>
    </source>
</evidence>
<protein>
    <submittedName>
        <fullName evidence="2">Uncharacterized protein</fullName>
    </submittedName>
</protein>
<organism evidence="2 3">
    <name type="scientific">Ustilago trichophora</name>
    <dbReference type="NCBI Taxonomy" id="86804"/>
    <lineage>
        <taxon>Eukaryota</taxon>
        <taxon>Fungi</taxon>
        <taxon>Dikarya</taxon>
        <taxon>Basidiomycota</taxon>
        <taxon>Ustilaginomycotina</taxon>
        <taxon>Ustilaginomycetes</taxon>
        <taxon>Ustilaginales</taxon>
        <taxon>Ustilaginaceae</taxon>
        <taxon>Ustilago</taxon>
    </lineage>
</organism>
<keyword evidence="3" id="KW-1185">Reference proteome</keyword>
<dbReference type="EMBL" id="OOIN01000027">
    <property type="protein sequence ID" value="SPO29288.1"/>
    <property type="molecule type" value="Genomic_DNA"/>
</dbReference>
<sequence length="224" mass="25285">MWYRFFLLLSSLFISVQAIPAGFNERAPVDFHARAPSQPEHWLPQTFKISKLGLVDRDTYRILLAAVLVKLNYVHIDYNWIPDEPDQSLDLLPPVIPRNMVQVIRQQMVQAPDRRQMIPLADNKRGLRVFAMPLTHQGFAGFPVTRGSFAGQGESQRVIVFGVADHDHDPTALTLNTGSASEDKPTVKLYGIIGVNRAQDFHTRIAGPQQGRYVAKSLRQILHP</sequence>
<feature type="signal peptide" evidence="1">
    <location>
        <begin position="1"/>
        <end position="18"/>
    </location>
</feature>
<feature type="chain" id="PRO_5022915421" evidence="1">
    <location>
        <begin position="19"/>
        <end position="224"/>
    </location>
</feature>
<accession>A0A5C3EFL9</accession>
<reference evidence="2 3" key="1">
    <citation type="submission" date="2018-03" db="EMBL/GenBank/DDBJ databases">
        <authorList>
            <person name="Guldener U."/>
        </authorList>
    </citation>
    <scope>NUCLEOTIDE SEQUENCE [LARGE SCALE GENOMIC DNA]</scope>
    <source>
        <strain evidence="2 3">NBRC100155</strain>
    </source>
</reference>
<keyword evidence="1" id="KW-0732">Signal</keyword>
<gene>
    <name evidence="2" type="ORF">UTRI_06237</name>
</gene>
<evidence type="ECO:0000313" key="3">
    <source>
        <dbReference type="Proteomes" id="UP000324022"/>
    </source>
</evidence>
<dbReference type="AlphaFoldDB" id="A0A5C3EFL9"/>